<keyword evidence="1" id="KW-0472">Membrane</keyword>
<keyword evidence="3" id="KW-1185">Reference proteome</keyword>
<organism evidence="2 3">
    <name type="scientific">Caenorhabditis angaria</name>
    <dbReference type="NCBI Taxonomy" id="860376"/>
    <lineage>
        <taxon>Eukaryota</taxon>
        <taxon>Metazoa</taxon>
        <taxon>Ecdysozoa</taxon>
        <taxon>Nematoda</taxon>
        <taxon>Chromadorea</taxon>
        <taxon>Rhabditida</taxon>
        <taxon>Rhabditina</taxon>
        <taxon>Rhabditomorpha</taxon>
        <taxon>Rhabditoidea</taxon>
        <taxon>Rhabditidae</taxon>
        <taxon>Peloderinae</taxon>
        <taxon>Caenorhabditis</taxon>
    </lineage>
</organism>
<dbReference type="PANTHER" id="PTHR45907:SF16">
    <property type="entry name" value="SERPENTINE RECEPTOR, CLASS J"/>
    <property type="match status" value="1"/>
</dbReference>
<dbReference type="PANTHER" id="PTHR45907">
    <property type="entry name" value="SERPENTINE RECEPTOR, CLASS J"/>
    <property type="match status" value="1"/>
</dbReference>
<proteinExistence type="predicted"/>
<dbReference type="SUPFAM" id="SSF81321">
    <property type="entry name" value="Family A G protein-coupled receptor-like"/>
    <property type="match status" value="1"/>
</dbReference>
<dbReference type="Proteomes" id="UP001152747">
    <property type="component" value="Unassembled WGS sequence"/>
</dbReference>
<evidence type="ECO:0008006" key="4">
    <source>
        <dbReference type="Google" id="ProtNLM"/>
    </source>
</evidence>
<dbReference type="EMBL" id="CANHGI010000005">
    <property type="protein sequence ID" value="CAI5451663.1"/>
    <property type="molecule type" value="Genomic_DNA"/>
</dbReference>
<name>A0A9P1IYC9_9PELO</name>
<evidence type="ECO:0000256" key="1">
    <source>
        <dbReference type="SAM" id="Phobius"/>
    </source>
</evidence>
<evidence type="ECO:0000313" key="3">
    <source>
        <dbReference type="Proteomes" id="UP001152747"/>
    </source>
</evidence>
<evidence type="ECO:0000313" key="2">
    <source>
        <dbReference type="EMBL" id="CAI5451663.1"/>
    </source>
</evidence>
<feature type="transmembrane region" description="Helical" evidence="1">
    <location>
        <begin position="198"/>
        <end position="218"/>
    </location>
</feature>
<feature type="transmembrane region" description="Helical" evidence="1">
    <location>
        <begin position="280"/>
        <end position="302"/>
    </location>
</feature>
<accession>A0A9P1IYC9</accession>
<dbReference type="InterPro" id="IPR019423">
    <property type="entry name" value="7TM_GPCR_serpentine_rcpt_Srj"/>
</dbReference>
<dbReference type="AlphaFoldDB" id="A0A9P1IYC9"/>
<feature type="transmembrane region" description="Helical" evidence="1">
    <location>
        <begin position="87"/>
        <end position="114"/>
    </location>
</feature>
<sequence>MYIHWSHHYLPKLFGGLSFIFNPLFMYLIVTEKKTNIGNYRFLLMFFAIFDMIYSLVELLVPVAIHGTGYAFIIYLTDGPFIGNLRFGQLAVSVRCGFIALSYGILAVHFIYRYIALFNPKYLPEILRPIGMCCIFTFFIAHGIAWSTICETFLYLDNEIAEYIHEPFMRIYECNSHNLSMLIALYNDGSDSIRLRSWAGILILTGISIYAISLYIILGTKIALKLRDNPALSKITKTMHKQLFKALAVQTIIPICISFAPCLAAWYAPALHLDFGKWNNYLGVIALSAFPFMDPLAIILLLPNYRNRIFPNSSKTIRQCTTTMASMTSRAYLSQFTASVNYVV</sequence>
<comment type="caution">
    <text evidence="2">The sequence shown here is derived from an EMBL/GenBank/DDBJ whole genome shotgun (WGS) entry which is preliminary data.</text>
</comment>
<dbReference type="Pfam" id="PF10319">
    <property type="entry name" value="7TM_GPCR_Srj"/>
    <property type="match status" value="1"/>
</dbReference>
<reference evidence="2" key="1">
    <citation type="submission" date="2022-11" db="EMBL/GenBank/DDBJ databases">
        <authorList>
            <person name="Kikuchi T."/>
        </authorList>
    </citation>
    <scope>NUCLEOTIDE SEQUENCE</scope>
    <source>
        <strain evidence="2">PS1010</strain>
    </source>
</reference>
<dbReference type="OrthoDB" id="5788320at2759"/>
<keyword evidence="1" id="KW-1133">Transmembrane helix</keyword>
<keyword evidence="1" id="KW-0812">Transmembrane</keyword>
<feature type="transmembrane region" description="Helical" evidence="1">
    <location>
        <begin position="12"/>
        <end position="30"/>
    </location>
</feature>
<feature type="transmembrane region" description="Helical" evidence="1">
    <location>
        <begin position="243"/>
        <end position="268"/>
    </location>
</feature>
<feature type="transmembrane region" description="Helical" evidence="1">
    <location>
        <begin position="126"/>
        <end position="149"/>
    </location>
</feature>
<feature type="transmembrane region" description="Helical" evidence="1">
    <location>
        <begin position="42"/>
        <end position="75"/>
    </location>
</feature>
<gene>
    <name evidence="2" type="ORF">CAMP_LOCUS14300</name>
</gene>
<protein>
    <recommendedName>
        <fullName evidence="4">G-protein coupled receptors family 1 profile domain-containing protein</fullName>
    </recommendedName>
</protein>